<dbReference type="InterPro" id="IPR020004">
    <property type="entry name" value="UDP-GlcNAc_Epase"/>
</dbReference>
<dbReference type="PATRIC" id="fig|235909.7.peg.3336"/>
<proteinExistence type="predicted"/>
<name>Q5KV75_GEOKA</name>
<dbReference type="GO" id="GO:0004553">
    <property type="term" value="F:hydrolase activity, hydrolyzing O-glycosyl compounds"/>
    <property type="evidence" value="ECO:0007669"/>
    <property type="project" value="InterPro"/>
</dbReference>
<dbReference type="HOGENOM" id="CLU_061127_0_0_9"/>
<dbReference type="GO" id="GO:0006047">
    <property type="term" value="P:UDP-N-acetylglucosamine metabolic process"/>
    <property type="evidence" value="ECO:0007669"/>
    <property type="project" value="InterPro"/>
</dbReference>
<dbReference type="InterPro" id="IPR003331">
    <property type="entry name" value="UDP_GlcNAc_Epimerase_2_dom"/>
</dbReference>
<evidence type="ECO:0000313" key="2">
    <source>
        <dbReference type="EMBL" id="BAD77411.1"/>
    </source>
</evidence>
<dbReference type="STRING" id="235909.GK3126"/>
<dbReference type="SUPFAM" id="SSF53756">
    <property type="entry name" value="UDP-Glycosyltransferase/glycogen phosphorylase"/>
    <property type="match status" value="1"/>
</dbReference>
<sequence length="390" mass="43808">MNKRKICVVTGTRAEYGLLYWLMKEIQSDPDLELQIIATGMHLSPEFGLTYKQIEEDGFVINEKVEMLLSSDTPVGIAKSLGLGTIGFADSLNRLKPDILVLLGDRFEILAAAQAAMIARIPIAHIHGGELTEGLIDDPIRHSITKMSHIHFTAAEEYRKRVIQMGEQPERVFNFGAPGIDNIFKLNLPSKEQLKKDLQIDFDQKVFLITYHPTTLEEGTTKQQIEELLSALDSFPEVQLLFTKSNADTEGRIINQLFEEYVKKNKHRAKIYTTLGQARYLASLKYCSLVIGNSSSGLIEAPLFKVPTINIGDRQRGRLKAKSVIDCSPSKDDIIRAIKLSQSKDFQNSLKEVTSLYGIGDTAVKIKEKLKEIDLTNILKKSFFHVDVEV</sequence>
<dbReference type="NCBIfam" id="TIGR03568">
    <property type="entry name" value="NeuC_NnaA"/>
    <property type="match status" value="1"/>
</dbReference>
<dbReference type="KEGG" id="gka:GK3126"/>
<dbReference type="PANTHER" id="PTHR43174:SF3">
    <property type="entry name" value="UDP-N-ACETYLGLUCOSAMINE 2-EPIMERASE"/>
    <property type="match status" value="1"/>
</dbReference>
<dbReference type="CDD" id="cd03786">
    <property type="entry name" value="GTB_UDP-GlcNAc_2-Epimerase"/>
    <property type="match status" value="1"/>
</dbReference>
<protein>
    <submittedName>
        <fullName evidence="2">UDP-N-acetylglucosamine-2-epimerase (5.1.3.-)</fullName>
    </submittedName>
</protein>
<organism evidence="2 3">
    <name type="scientific">Geobacillus kaustophilus (strain HTA426)</name>
    <dbReference type="NCBI Taxonomy" id="235909"/>
    <lineage>
        <taxon>Bacteria</taxon>
        <taxon>Bacillati</taxon>
        <taxon>Bacillota</taxon>
        <taxon>Bacilli</taxon>
        <taxon>Bacillales</taxon>
        <taxon>Anoxybacillaceae</taxon>
        <taxon>Geobacillus</taxon>
        <taxon>Geobacillus thermoleovorans group</taxon>
    </lineage>
</organism>
<accession>Q5KV75</accession>
<evidence type="ECO:0000313" key="3">
    <source>
        <dbReference type="Proteomes" id="UP000001172"/>
    </source>
</evidence>
<feature type="domain" description="UDP-N-acetylglucosamine 2-epimerase" evidence="1">
    <location>
        <begin position="24"/>
        <end position="371"/>
    </location>
</feature>
<gene>
    <name evidence="2" type="ordered locus">GK3126</name>
</gene>
<evidence type="ECO:0000259" key="1">
    <source>
        <dbReference type="Pfam" id="PF02350"/>
    </source>
</evidence>
<dbReference type="eggNOG" id="COG0381">
    <property type="taxonomic scope" value="Bacteria"/>
</dbReference>
<keyword evidence="3" id="KW-1185">Reference proteome</keyword>
<dbReference type="EMBL" id="BA000043">
    <property type="protein sequence ID" value="BAD77411.1"/>
    <property type="molecule type" value="Genomic_DNA"/>
</dbReference>
<dbReference type="InterPro" id="IPR029767">
    <property type="entry name" value="WecB-like"/>
</dbReference>
<dbReference type="AlphaFoldDB" id="Q5KV75"/>
<dbReference type="RefSeq" id="WP_011232596.1">
    <property type="nucleotide sequence ID" value="NC_006510.1"/>
</dbReference>
<dbReference type="Proteomes" id="UP000001172">
    <property type="component" value="Chromosome"/>
</dbReference>
<dbReference type="PANTHER" id="PTHR43174">
    <property type="entry name" value="UDP-N-ACETYLGLUCOSAMINE 2-EPIMERASE"/>
    <property type="match status" value="1"/>
</dbReference>
<dbReference type="Gene3D" id="3.40.50.2000">
    <property type="entry name" value="Glycogen Phosphorylase B"/>
    <property type="match status" value="2"/>
</dbReference>
<reference evidence="2 3" key="1">
    <citation type="journal article" date="2004" name="Nucleic Acids Res.">
        <title>Thermoadaptation trait revealed by the genome sequence of thermophilic Geobacillus kaustophilus.</title>
        <authorList>
            <person name="Takami H."/>
            <person name="Takaki Y."/>
            <person name="Chee G.J."/>
            <person name="Nishi S."/>
            <person name="Shimamura S."/>
            <person name="Suzuki H."/>
            <person name="Matsui S."/>
            <person name="Uchiyama I."/>
        </authorList>
    </citation>
    <scope>NUCLEOTIDE SEQUENCE [LARGE SCALE GENOMIC DNA]</scope>
    <source>
        <strain evidence="2 3">HTA426</strain>
    </source>
</reference>
<dbReference type="Pfam" id="PF02350">
    <property type="entry name" value="Epimerase_2"/>
    <property type="match status" value="1"/>
</dbReference>